<name>A0ACC2BA18_DIPCM</name>
<protein>
    <submittedName>
        <fullName evidence="1">Uncharacterized protein</fullName>
    </submittedName>
</protein>
<reference evidence="2" key="1">
    <citation type="journal article" date="2024" name="Proc. Natl. Acad. Sci. U.S.A.">
        <title>Extraordinary preservation of gene collinearity over three hundred million years revealed in homosporous lycophytes.</title>
        <authorList>
            <person name="Li C."/>
            <person name="Wickell D."/>
            <person name="Kuo L.Y."/>
            <person name="Chen X."/>
            <person name="Nie B."/>
            <person name="Liao X."/>
            <person name="Peng D."/>
            <person name="Ji J."/>
            <person name="Jenkins J."/>
            <person name="Williams M."/>
            <person name="Shu S."/>
            <person name="Plott C."/>
            <person name="Barry K."/>
            <person name="Rajasekar S."/>
            <person name="Grimwood J."/>
            <person name="Han X."/>
            <person name="Sun S."/>
            <person name="Hou Z."/>
            <person name="He W."/>
            <person name="Dai G."/>
            <person name="Sun C."/>
            <person name="Schmutz J."/>
            <person name="Leebens-Mack J.H."/>
            <person name="Li F.W."/>
            <person name="Wang L."/>
        </authorList>
    </citation>
    <scope>NUCLEOTIDE SEQUENCE [LARGE SCALE GENOMIC DNA]</scope>
    <source>
        <strain evidence="2">cv. PW_Plant_1</strain>
    </source>
</reference>
<dbReference type="Proteomes" id="UP001162992">
    <property type="component" value="Chromosome 17"/>
</dbReference>
<organism evidence="1 2">
    <name type="scientific">Diphasiastrum complanatum</name>
    <name type="common">Issler's clubmoss</name>
    <name type="synonym">Lycopodium complanatum</name>
    <dbReference type="NCBI Taxonomy" id="34168"/>
    <lineage>
        <taxon>Eukaryota</taxon>
        <taxon>Viridiplantae</taxon>
        <taxon>Streptophyta</taxon>
        <taxon>Embryophyta</taxon>
        <taxon>Tracheophyta</taxon>
        <taxon>Lycopodiopsida</taxon>
        <taxon>Lycopodiales</taxon>
        <taxon>Lycopodiaceae</taxon>
        <taxon>Lycopodioideae</taxon>
        <taxon>Diphasiastrum</taxon>
    </lineage>
</organism>
<sequence length="673" mass="74257">MLVVLWLIMVADALSLPPADHLRQQQQLTSESKHEKRSDHGGVPPVPVPSNKSDEPIVRKPRNREITSRYKLVSQTSHRCSSPDFGRSSHPLELPKRAMSADRRHPTTPLNSDTTSSILLPKSGRKVSKQLWPPDNISASKQMNCTLNGWREENILLKDVNGVQGSTCQNDVSQENAMEPLVVRCSGADQAENLRPIGNFHEKRDASWADIGSNSKRGSYAVSRSLDFYAERQRSGGDNKSAIRLNNSSSRNASAKLLARSRNDFSHHVQHSSTSENKVISIPDPQNCDIAKPSGAVDNPESAKGEDFGHLRLLSDEGEMTSSEPSVSSDFEASGLLVGLSVRGAKVRDNKATMRGTIVPARFWQELGSRMRRFSEGECTGASASESDNLKGSRRTKATFTGSAAAASPPLSPSTLSKSTQFVSSLKELPNLPKTRVSQNGRHMSQSITSSAVLDGRKGRKNLNQQEEAHYLRILQNRLLQWRFVNAQAEFANSSQQAAAESMLCNSWLQTSDLRMSVIEKRIKLQQSRLSMKIESIFSSHGVLLQVWETLHQDHAIALAGVLTALQATILRLPLTRGAKAEIQKLQEELDSAISLMNDISMSIEILQMKADNVATSMSDLAEVAVHERALLEESGDLFHHLAALEVEERSLRTHFVQLQYDQNKTASKKTLA</sequence>
<dbReference type="EMBL" id="CM055108">
    <property type="protein sequence ID" value="KAJ7526254.1"/>
    <property type="molecule type" value="Genomic_DNA"/>
</dbReference>
<keyword evidence="2" id="KW-1185">Reference proteome</keyword>
<proteinExistence type="predicted"/>
<evidence type="ECO:0000313" key="1">
    <source>
        <dbReference type="EMBL" id="KAJ7526254.1"/>
    </source>
</evidence>
<comment type="caution">
    <text evidence="1">The sequence shown here is derived from an EMBL/GenBank/DDBJ whole genome shotgun (WGS) entry which is preliminary data.</text>
</comment>
<gene>
    <name evidence="1" type="ORF">O6H91_17G090300</name>
</gene>
<accession>A0ACC2BA18</accession>
<evidence type="ECO:0000313" key="2">
    <source>
        <dbReference type="Proteomes" id="UP001162992"/>
    </source>
</evidence>